<dbReference type="EMBL" id="BGPR01000308">
    <property type="protein sequence ID" value="GBM12096.1"/>
    <property type="molecule type" value="Genomic_DNA"/>
</dbReference>
<keyword evidence="2" id="KW-1185">Reference proteome</keyword>
<proteinExistence type="predicted"/>
<name>A0A4Y2D7N8_ARAVE</name>
<reference evidence="1 2" key="1">
    <citation type="journal article" date="2019" name="Sci. Rep.">
        <title>Orb-weaving spider Araneus ventricosus genome elucidates the spidroin gene catalogue.</title>
        <authorList>
            <person name="Kono N."/>
            <person name="Nakamura H."/>
            <person name="Ohtoshi R."/>
            <person name="Moran D.A.P."/>
            <person name="Shinohara A."/>
            <person name="Yoshida Y."/>
            <person name="Fujiwara M."/>
            <person name="Mori M."/>
            <person name="Tomita M."/>
            <person name="Arakawa K."/>
        </authorList>
    </citation>
    <scope>NUCLEOTIDE SEQUENCE [LARGE SCALE GENOMIC DNA]</scope>
</reference>
<evidence type="ECO:0000313" key="2">
    <source>
        <dbReference type="Proteomes" id="UP000499080"/>
    </source>
</evidence>
<accession>A0A4Y2D7N8</accession>
<evidence type="ECO:0000313" key="1">
    <source>
        <dbReference type="EMBL" id="GBM12096.1"/>
    </source>
</evidence>
<organism evidence="1 2">
    <name type="scientific">Araneus ventricosus</name>
    <name type="common">Orbweaver spider</name>
    <name type="synonym">Epeira ventricosa</name>
    <dbReference type="NCBI Taxonomy" id="182803"/>
    <lineage>
        <taxon>Eukaryota</taxon>
        <taxon>Metazoa</taxon>
        <taxon>Ecdysozoa</taxon>
        <taxon>Arthropoda</taxon>
        <taxon>Chelicerata</taxon>
        <taxon>Arachnida</taxon>
        <taxon>Araneae</taxon>
        <taxon>Araneomorphae</taxon>
        <taxon>Entelegynae</taxon>
        <taxon>Araneoidea</taxon>
        <taxon>Araneidae</taxon>
        <taxon>Araneus</taxon>
    </lineage>
</organism>
<protein>
    <submittedName>
        <fullName evidence="1">Uncharacterized protein</fullName>
    </submittedName>
</protein>
<sequence length="100" mass="11474">MDLVRYTRPGGIRPQHETCMRARSRKIYSSENSYLDLVNLFNSSAKRVFSSQMKFIRTAVPNPWAAAHLWAANSVLVGSGWLVKSRSQRNFKSIYSFFAL</sequence>
<gene>
    <name evidence="1" type="ORF">AVEN_245491_1</name>
</gene>
<dbReference type="AlphaFoldDB" id="A0A4Y2D7N8"/>
<comment type="caution">
    <text evidence="1">The sequence shown here is derived from an EMBL/GenBank/DDBJ whole genome shotgun (WGS) entry which is preliminary data.</text>
</comment>
<dbReference type="Proteomes" id="UP000499080">
    <property type="component" value="Unassembled WGS sequence"/>
</dbReference>